<evidence type="ECO:0000256" key="1">
    <source>
        <dbReference type="SAM" id="MobiDB-lite"/>
    </source>
</evidence>
<feature type="region of interest" description="Disordered" evidence="1">
    <location>
        <begin position="1"/>
        <end position="30"/>
    </location>
</feature>
<gene>
    <name evidence="2" type="ORF">AVDCRST_MAG34-3054</name>
</gene>
<dbReference type="EMBL" id="CADCUI010000086">
    <property type="protein sequence ID" value="CAA9366954.1"/>
    <property type="molecule type" value="Genomic_DNA"/>
</dbReference>
<dbReference type="AlphaFoldDB" id="A0A6J4MUC0"/>
<reference evidence="2" key="1">
    <citation type="submission" date="2020-02" db="EMBL/GenBank/DDBJ databases">
        <authorList>
            <person name="Meier V. D."/>
        </authorList>
    </citation>
    <scope>NUCLEOTIDE SEQUENCE</scope>
    <source>
        <strain evidence="2">AVDCRST_MAG34</strain>
    </source>
</reference>
<organism evidence="2">
    <name type="scientific">uncultured Nocardioidaceae bacterium</name>
    <dbReference type="NCBI Taxonomy" id="253824"/>
    <lineage>
        <taxon>Bacteria</taxon>
        <taxon>Bacillati</taxon>
        <taxon>Actinomycetota</taxon>
        <taxon>Actinomycetes</taxon>
        <taxon>Propionibacteriales</taxon>
        <taxon>Nocardioidaceae</taxon>
        <taxon>environmental samples</taxon>
    </lineage>
</organism>
<proteinExistence type="predicted"/>
<accession>A0A6J4MUC0</accession>
<name>A0A6J4MUC0_9ACTN</name>
<evidence type="ECO:0000313" key="2">
    <source>
        <dbReference type="EMBL" id="CAA9366954.1"/>
    </source>
</evidence>
<protein>
    <submittedName>
        <fullName evidence="2">Uncharacterized protein</fullName>
    </submittedName>
</protein>
<sequence length="30" mass="3182">MTVPLPDADGLVPGPAHRVLQRTVATPRTD</sequence>